<comment type="caution">
    <text evidence="1">The sequence shown here is derived from an EMBL/GenBank/DDBJ whole genome shotgun (WGS) entry which is preliminary data.</text>
</comment>
<name>A0A4Y3WJL0_9PSEU</name>
<protein>
    <submittedName>
        <fullName evidence="1">Uncharacterized protein</fullName>
    </submittedName>
</protein>
<keyword evidence="2" id="KW-1185">Reference proteome</keyword>
<evidence type="ECO:0000313" key="1">
    <source>
        <dbReference type="EMBL" id="GEC18698.1"/>
    </source>
</evidence>
<dbReference type="RefSeq" id="WP_141277314.1">
    <property type="nucleotide sequence ID" value="NZ_BAAARZ010000010.1"/>
</dbReference>
<proteinExistence type="predicted"/>
<gene>
    <name evidence="1" type="ORF">PHY01_09810</name>
</gene>
<dbReference type="EMBL" id="BJNG01000007">
    <property type="protein sequence ID" value="GEC18698.1"/>
    <property type="molecule type" value="Genomic_DNA"/>
</dbReference>
<sequence>MAEMPSVREIAALTARLRDLTRPGAVADDAARTEFLADKEALLARIVADQDEQERAEQLAIWHVDDTTTEAGDYREPT</sequence>
<accession>A0A4Y3WJL0</accession>
<dbReference type="AlphaFoldDB" id="A0A4Y3WJL0"/>
<organism evidence="1 2">
    <name type="scientific">Pseudonocardia hydrocarbonoxydans</name>
    <dbReference type="NCBI Taxonomy" id="76726"/>
    <lineage>
        <taxon>Bacteria</taxon>
        <taxon>Bacillati</taxon>
        <taxon>Actinomycetota</taxon>
        <taxon>Actinomycetes</taxon>
        <taxon>Pseudonocardiales</taxon>
        <taxon>Pseudonocardiaceae</taxon>
        <taxon>Pseudonocardia</taxon>
    </lineage>
</organism>
<evidence type="ECO:0000313" key="2">
    <source>
        <dbReference type="Proteomes" id="UP000320338"/>
    </source>
</evidence>
<dbReference type="Proteomes" id="UP000320338">
    <property type="component" value="Unassembled WGS sequence"/>
</dbReference>
<reference evidence="1 2" key="1">
    <citation type="submission" date="2019-06" db="EMBL/GenBank/DDBJ databases">
        <title>Whole genome shotgun sequence of Pseudonocardia hydrocarbonoxydans NBRC 14498.</title>
        <authorList>
            <person name="Hosoyama A."/>
            <person name="Uohara A."/>
            <person name="Ohji S."/>
            <person name="Ichikawa N."/>
        </authorList>
    </citation>
    <scope>NUCLEOTIDE SEQUENCE [LARGE SCALE GENOMIC DNA]</scope>
    <source>
        <strain evidence="1 2">NBRC 14498</strain>
    </source>
</reference>